<reference evidence="1" key="2">
    <citation type="submission" date="2015-06" db="UniProtKB">
        <authorList>
            <consortium name="EnsemblPlants"/>
        </authorList>
    </citation>
    <scope>IDENTIFICATION</scope>
    <source>
        <strain evidence="1">DM1-3 516 R44</strain>
    </source>
</reference>
<dbReference type="AlphaFoldDB" id="M1A0Q3"/>
<dbReference type="Gramene" id="PGSC0003DMT400012098">
    <property type="protein sequence ID" value="PGSC0003DMT400012098"/>
    <property type="gene ID" value="PGSC0003DMG401004751"/>
</dbReference>
<name>M1A0Q3_SOLTU</name>
<dbReference type="HOGENOM" id="CLU_3072514_0_0_1"/>
<proteinExistence type="predicted"/>
<evidence type="ECO:0000313" key="2">
    <source>
        <dbReference type="Proteomes" id="UP000011115"/>
    </source>
</evidence>
<dbReference type="PaxDb" id="4113-PGSC0003DMT400012098"/>
<dbReference type="InParanoid" id="M1A0Q3"/>
<dbReference type="EnsemblPlants" id="PGSC0003DMT400012098">
    <property type="protein sequence ID" value="PGSC0003DMT400012098"/>
    <property type="gene ID" value="PGSC0003DMG401004751"/>
</dbReference>
<protein>
    <submittedName>
        <fullName evidence="1">Uncharacterized protein</fullName>
    </submittedName>
</protein>
<reference evidence="2" key="1">
    <citation type="journal article" date="2011" name="Nature">
        <title>Genome sequence and analysis of the tuber crop potato.</title>
        <authorList>
            <consortium name="The Potato Genome Sequencing Consortium"/>
        </authorList>
    </citation>
    <scope>NUCLEOTIDE SEQUENCE [LARGE SCALE GENOMIC DNA]</scope>
    <source>
        <strain evidence="2">cv. DM1-3 516 R44</strain>
    </source>
</reference>
<accession>M1A0Q3</accession>
<sequence length="53" mass="5959">MDALEESVWSLSSFANASMAPAKLERRRISSPQSTSTSLILPKAIVRWFFCKI</sequence>
<evidence type="ECO:0000313" key="1">
    <source>
        <dbReference type="EnsemblPlants" id="PGSC0003DMT400012098"/>
    </source>
</evidence>
<organism evidence="1 2">
    <name type="scientific">Solanum tuberosum</name>
    <name type="common">Potato</name>
    <dbReference type="NCBI Taxonomy" id="4113"/>
    <lineage>
        <taxon>Eukaryota</taxon>
        <taxon>Viridiplantae</taxon>
        <taxon>Streptophyta</taxon>
        <taxon>Embryophyta</taxon>
        <taxon>Tracheophyta</taxon>
        <taxon>Spermatophyta</taxon>
        <taxon>Magnoliopsida</taxon>
        <taxon>eudicotyledons</taxon>
        <taxon>Gunneridae</taxon>
        <taxon>Pentapetalae</taxon>
        <taxon>asterids</taxon>
        <taxon>lamiids</taxon>
        <taxon>Solanales</taxon>
        <taxon>Solanaceae</taxon>
        <taxon>Solanoideae</taxon>
        <taxon>Solaneae</taxon>
        <taxon>Solanum</taxon>
    </lineage>
</organism>
<keyword evidence="2" id="KW-1185">Reference proteome</keyword>
<dbReference type="Proteomes" id="UP000011115">
    <property type="component" value="Unassembled WGS sequence"/>
</dbReference>